<keyword evidence="7" id="KW-1185">Reference proteome</keyword>
<comment type="similarity">
    <text evidence="1">Belongs to the LysR transcriptional regulatory family.</text>
</comment>
<comment type="caution">
    <text evidence="6">The sequence shown here is derived from an EMBL/GenBank/DDBJ whole genome shotgun (WGS) entry which is preliminary data.</text>
</comment>
<sequence>MHNISNIDLNLLKLFSVLYQTGSVSDTADVLNISQSACSHALTRLRQKLNNDLFIRIENKMEPTLFSENLAAKILPAMEILQLGLTPIEQFNPNADTTYVIAVTDYTAWCMQPLLEHIQRYHPNISIRLVSLEQRIPEEKLKSGKIDLACGFAHQAELSQSISGVTWFADNYVTVMSTQHPLADQKSISLDDFIAYQHVLIAPWNEGRGVVDKALVKHRTIRKIALTTPYVLNAPYMLNNTSWLLTLPQHYARFVKKQLALKIHQPPVAVPNYNLKFYIHKTRLQDPKIMWFKNTLHTVFDHITEE</sequence>
<protein>
    <recommendedName>
        <fullName evidence="5">HTH lysR-type domain-containing protein</fullName>
    </recommendedName>
</protein>
<evidence type="ECO:0000259" key="5">
    <source>
        <dbReference type="PROSITE" id="PS50931"/>
    </source>
</evidence>
<accession>A0ABR9EGU1</accession>
<evidence type="ECO:0000256" key="4">
    <source>
        <dbReference type="ARBA" id="ARBA00023163"/>
    </source>
</evidence>
<dbReference type="PANTHER" id="PTHR30118:SF15">
    <property type="entry name" value="TRANSCRIPTIONAL REGULATORY PROTEIN"/>
    <property type="match status" value="1"/>
</dbReference>
<dbReference type="InterPro" id="IPR005119">
    <property type="entry name" value="LysR_subst-bd"/>
</dbReference>
<name>A0ABR9EGU1_9GAMM</name>
<keyword evidence="3" id="KW-0238">DNA-binding</keyword>
<gene>
    <name evidence="6" type="ORF">PAUR_b0208</name>
</gene>
<keyword evidence="4" id="KW-0804">Transcription</keyword>
<dbReference type="InterPro" id="IPR050389">
    <property type="entry name" value="LysR-type_TF"/>
</dbReference>
<dbReference type="InterPro" id="IPR036388">
    <property type="entry name" value="WH-like_DNA-bd_sf"/>
</dbReference>
<reference evidence="6 7" key="1">
    <citation type="submission" date="2015-03" db="EMBL/GenBank/DDBJ databases">
        <title>Genome sequence of Pseudoalteromonas aurantia.</title>
        <authorList>
            <person name="Xie B.-B."/>
            <person name="Rong J.-C."/>
            <person name="Qin Q.-L."/>
            <person name="Zhang Y.-Z."/>
        </authorList>
    </citation>
    <scope>NUCLEOTIDE SEQUENCE [LARGE SCALE GENOMIC DNA]</scope>
    <source>
        <strain evidence="6 7">208</strain>
    </source>
</reference>
<dbReference type="Pfam" id="PF03466">
    <property type="entry name" value="LysR_substrate"/>
    <property type="match status" value="1"/>
</dbReference>
<organism evidence="6 7">
    <name type="scientific">Pseudoalteromonas aurantia 208</name>
    <dbReference type="NCBI Taxonomy" id="1314867"/>
    <lineage>
        <taxon>Bacteria</taxon>
        <taxon>Pseudomonadati</taxon>
        <taxon>Pseudomonadota</taxon>
        <taxon>Gammaproteobacteria</taxon>
        <taxon>Alteromonadales</taxon>
        <taxon>Pseudoalteromonadaceae</taxon>
        <taxon>Pseudoalteromonas</taxon>
    </lineage>
</organism>
<dbReference type="Proteomes" id="UP000615755">
    <property type="component" value="Unassembled WGS sequence"/>
</dbReference>
<dbReference type="SUPFAM" id="SSF53850">
    <property type="entry name" value="Periplasmic binding protein-like II"/>
    <property type="match status" value="1"/>
</dbReference>
<dbReference type="InterPro" id="IPR000847">
    <property type="entry name" value="LysR_HTH_N"/>
</dbReference>
<evidence type="ECO:0000256" key="1">
    <source>
        <dbReference type="ARBA" id="ARBA00009437"/>
    </source>
</evidence>
<dbReference type="PROSITE" id="PS50931">
    <property type="entry name" value="HTH_LYSR"/>
    <property type="match status" value="1"/>
</dbReference>
<feature type="domain" description="HTH lysR-type" evidence="5">
    <location>
        <begin position="7"/>
        <end position="64"/>
    </location>
</feature>
<dbReference type="Gene3D" id="3.40.190.10">
    <property type="entry name" value="Periplasmic binding protein-like II"/>
    <property type="match status" value="2"/>
</dbReference>
<dbReference type="EMBL" id="AQGV01000015">
    <property type="protein sequence ID" value="MBE0370228.1"/>
    <property type="molecule type" value="Genomic_DNA"/>
</dbReference>
<dbReference type="RefSeq" id="WP_192509381.1">
    <property type="nucleotide sequence ID" value="NZ_AQGV01000015.1"/>
</dbReference>
<evidence type="ECO:0000313" key="7">
    <source>
        <dbReference type="Proteomes" id="UP000615755"/>
    </source>
</evidence>
<proteinExistence type="inferred from homology"/>
<dbReference type="InterPro" id="IPR036390">
    <property type="entry name" value="WH_DNA-bd_sf"/>
</dbReference>
<dbReference type="Pfam" id="PF00126">
    <property type="entry name" value="HTH_1"/>
    <property type="match status" value="1"/>
</dbReference>
<dbReference type="SUPFAM" id="SSF46785">
    <property type="entry name" value="Winged helix' DNA-binding domain"/>
    <property type="match status" value="1"/>
</dbReference>
<dbReference type="Gene3D" id="1.10.10.10">
    <property type="entry name" value="Winged helix-like DNA-binding domain superfamily/Winged helix DNA-binding domain"/>
    <property type="match status" value="1"/>
</dbReference>
<evidence type="ECO:0000256" key="3">
    <source>
        <dbReference type="ARBA" id="ARBA00023125"/>
    </source>
</evidence>
<evidence type="ECO:0000256" key="2">
    <source>
        <dbReference type="ARBA" id="ARBA00023015"/>
    </source>
</evidence>
<dbReference type="PANTHER" id="PTHR30118">
    <property type="entry name" value="HTH-TYPE TRANSCRIPTIONAL REGULATOR LEUO-RELATED"/>
    <property type="match status" value="1"/>
</dbReference>
<evidence type="ECO:0000313" key="6">
    <source>
        <dbReference type="EMBL" id="MBE0370228.1"/>
    </source>
</evidence>
<keyword evidence="2" id="KW-0805">Transcription regulation</keyword>